<dbReference type="AlphaFoldDB" id="A0A4Y2NAM1"/>
<name>A0A4Y2NAM1_ARAVE</name>
<reference evidence="1 2" key="1">
    <citation type="journal article" date="2019" name="Sci. Rep.">
        <title>Orb-weaving spider Araneus ventricosus genome elucidates the spidroin gene catalogue.</title>
        <authorList>
            <person name="Kono N."/>
            <person name="Nakamura H."/>
            <person name="Ohtoshi R."/>
            <person name="Moran D.A.P."/>
            <person name="Shinohara A."/>
            <person name="Yoshida Y."/>
            <person name="Fujiwara M."/>
            <person name="Mori M."/>
            <person name="Tomita M."/>
            <person name="Arakawa K."/>
        </authorList>
    </citation>
    <scope>NUCLEOTIDE SEQUENCE [LARGE SCALE GENOMIC DNA]</scope>
</reference>
<evidence type="ECO:0000313" key="1">
    <source>
        <dbReference type="EMBL" id="GBN35724.1"/>
    </source>
</evidence>
<evidence type="ECO:0000313" key="2">
    <source>
        <dbReference type="Proteomes" id="UP000499080"/>
    </source>
</evidence>
<organism evidence="1 2">
    <name type="scientific">Araneus ventricosus</name>
    <name type="common">Orbweaver spider</name>
    <name type="synonym">Epeira ventricosa</name>
    <dbReference type="NCBI Taxonomy" id="182803"/>
    <lineage>
        <taxon>Eukaryota</taxon>
        <taxon>Metazoa</taxon>
        <taxon>Ecdysozoa</taxon>
        <taxon>Arthropoda</taxon>
        <taxon>Chelicerata</taxon>
        <taxon>Arachnida</taxon>
        <taxon>Araneae</taxon>
        <taxon>Araneomorphae</taxon>
        <taxon>Entelegynae</taxon>
        <taxon>Araneoidea</taxon>
        <taxon>Araneidae</taxon>
        <taxon>Araneus</taxon>
    </lineage>
</organism>
<proteinExistence type="predicted"/>
<sequence length="146" mass="16546">MCSRKRNLTADFSINPFGRNTPKKADDIGRVILLGTAGEWEEEGPGKCPNSLTHYLGNDPMQWQRGKRHGSVWQQMPLWAVYGDISYVSLSMQYNKMIFSACLFMSSPFFSDSHPSQQFPEVRERVSQKLLAFGMMLFPFSPLGSA</sequence>
<gene>
    <name evidence="1" type="ORF">AVEN_130425_1</name>
</gene>
<accession>A0A4Y2NAM1</accession>
<protein>
    <submittedName>
        <fullName evidence="1">Uncharacterized protein</fullName>
    </submittedName>
</protein>
<dbReference type="Proteomes" id="UP000499080">
    <property type="component" value="Unassembled WGS sequence"/>
</dbReference>
<comment type="caution">
    <text evidence="1">The sequence shown here is derived from an EMBL/GenBank/DDBJ whole genome shotgun (WGS) entry which is preliminary data.</text>
</comment>
<dbReference type="EMBL" id="BGPR01008739">
    <property type="protein sequence ID" value="GBN35724.1"/>
    <property type="molecule type" value="Genomic_DNA"/>
</dbReference>
<keyword evidence="2" id="KW-1185">Reference proteome</keyword>